<evidence type="ECO:0000256" key="1">
    <source>
        <dbReference type="ARBA" id="ARBA00004651"/>
    </source>
</evidence>
<evidence type="ECO:0000256" key="6">
    <source>
        <dbReference type="ARBA" id="ARBA00023136"/>
    </source>
</evidence>
<keyword evidence="3" id="KW-1003">Cell membrane</keyword>
<dbReference type="PANTHER" id="PTHR43744">
    <property type="entry name" value="ABC TRANSPORTER PERMEASE PROTEIN MG189-RELATED-RELATED"/>
    <property type="match status" value="1"/>
</dbReference>
<feature type="transmembrane region" description="Helical" evidence="7">
    <location>
        <begin position="131"/>
        <end position="152"/>
    </location>
</feature>
<evidence type="ECO:0000256" key="3">
    <source>
        <dbReference type="ARBA" id="ARBA00022475"/>
    </source>
</evidence>
<name>A0ABW2SNQ6_9ACTO</name>
<dbReference type="PROSITE" id="PS50928">
    <property type="entry name" value="ABC_TM1"/>
    <property type="match status" value="1"/>
</dbReference>
<comment type="subcellular location">
    <subcellularLocation>
        <location evidence="1 7">Cell membrane</location>
        <topology evidence="1 7">Multi-pass membrane protein</topology>
    </subcellularLocation>
</comment>
<dbReference type="InterPro" id="IPR035906">
    <property type="entry name" value="MetI-like_sf"/>
</dbReference>
<evidence type="ECO:0000259" key="8">
    <source>
        <dbReference type="PROSITE" id="PS50928"/>
    </source>
</evidence>
<keyword evidence="2 7" id="KW-0813">Transport</keyword>
<dbReference type="InterPro" id="IPR000515">
    <property type="entry name" value="MetI-like"/>
</dbReference>
<keyword evidence="5 7" id="KW-1133">Transmembrane helix</keyword>
<evidence type="ECO:0000256" key="2">
    <source>
        <dbReference type="ARBA" id="ARBA00022448"/>
    </source>
</evidence>
<protein>
    <submittedName>
        <fullName evidence="9">Carbohydrate ABC transporter permease</fullName>
    </submittedName>
</protein>
<feature type="transmembrane region" description="Helical" evidence="7">
    <location>
        <begin position="31"/>
        <end position="51"/>
    </location>
</feature>
<organism evidence="9 10">
    <name type="scientific">Schaalia naturae</name>
    <dbReference type="NCBI Taxonomy" id="635203"/>
    <lineage>
        <taxon>Bacteria</taxon>
        <taxon>Bacillati</taxon>
        <taxon>Actinomycetota</taxon>
        <taxon>Actinomycetes</taxon>
        <taxon>Actinomycetales</taxon>
        <taxon>Actinomycetaceae</taxon>
        <taxon>Schaalia</taxon>
    </lineage>
</organism>
<keyword evidence="6 7" id="KW-0472">Membrane</keyword>
<feature type="domain" description="ABC transmembrane type-1" evidence="8">
    <location>
        <begin position="96"/>
        <end position="290"/>
    </location>
</feature>
<evidence type="ECO:0000256" key="4">
    <source>
        <dbReference type="ARBA" id="ARBA00022692"/>
    </source>
</evidence>
<dbReference type="PANTHER" id="PTHR43744:SF4">
    <property type="entry name" value="OSMOPROTECTIVE COMPOUNDS UPTAKE PERMEASE PROTEIN GGTD"/>
    <property type="match status" value="1"/>
</dbReference>
<evidence type="ECO:0000256" key="7">
    <source>
        <dbReference type="RuleBase" id="RU363032"/>
    </source>
</evidence>
<accession>A0ABW2SNQ6</accession>
<reference evidence="10" key="1">
    <citation type="journal article" date="2019" name="Int. J. Syst. Evol. Microbiol.">
        <title>The Global Catalogue of Microorganisms (GCM) 10K type strain sequencing project: providing services to taxonomists for standard genome sequencing and annotation.</title>
        <authorList>
            <consortium name="The Broad Institute Genomics Platform"/>
            <consortium name="The Broad Institute Genome Sequencing Center for Infectious Disease"/>
            <person name="Wu L."/>
            <person name="Ma J."/>
        </authorList>
    </citation>
    <scope>NUCLEOTIDE SEQUENCE [LARGE SCALE GENOMIC DNA]</scope>
    <source>
        <strain evidence="10">CCUG 56698</strain>
    </source>
</reference>
<feature type="transmembrane region" description="Helical" evidence="7">
    <location>
        <begin position="95"/>
        <end position="119"/>
    </location>
</feature>
<feature type="transmembrane region" description="Helical" evidence="7">
    <location>
        <begin position="269"/>
        <end position="290"/>
    </location>
</feature>
<evidence type="ECO:0000313" key="9">
    <source>
        <dbReference type="EMBL" id="MFC7581707.1"/>
    </source>
</evidence>
<comment type="similarity">
    <text evidence="7">Belongs to the binding-protein-dependent transport system permease family.</text>
</comment>
<sequence length="305" mass="33483">MSAQTISREGTPGPETPIWTRAHRMLTSRGASALALVIALVWTVPTLGLFVSSFRPKSDIKTTGWWEFFAHPSVTLDNYTEVLVGSSASNNLINYFLNSVLITVVGATLPMILSLFAAYAFCVMRWKGRDAVFTVVFALQIVPIQMTLVPLLKMFVSSGMTKAMPFMTVWIAHTVFALPLATFLMHNFMSEIPGEVIEAAKMDGATHGVIFTRIVLPLMKPALASFFIFQFLWVWNDLLVSLTFAGGTARTAPLTVRLADLAGSYGEDWNLLTAGAFVSIIVPVVVFLLLQRFFVRGMMAGSVKS</sequence>
<gene>
    <name evidence="9" type="ORF">ACFQWG_10925</name>
</gene>
<evidence type="ECO:0000256" key="5">
    <source>
        <dbReference type="ARBA" id="ARBA00022989"/>
    </source>
</evidence>
<dbReference type="CDD" id="cd06261">
    <property type="entry name" value="TM_PBP2"/>
    <property type="match status" value="1"/>
</dbReference>
<dbReference type="Proteomes" id="UP001596527">
    <property type="component" value="Unassembled WGS sequence"/>
</dbReference>
<dbReference type="RefSeq" id="WP_291497510.1">
    <property type="nucleotide sequence ID" value="NZ_JBHTEF010000001.1"/>
</dbReference>
<dbReference type="Gene3D" id="1.10.3720.10">
    <property type="entry name" value="MetI-like"/>
    <property type="match status" value="1"/>
</dbReference>
<proteinExistence type="inferred from homology"/>
<dbReference type="EMBL" id="JBHTEF010000001">
    <property type="protein sequence ID" value="MFC7581707.1"/>
    <property type="molecule type" value="Genomic_DNA"/>
</dbReference>
<evidence type="ECO:0000313" key="10">
    <source>
        <dbReference type="Proteomes" id="UP001596527"/>
    </source>
</evidence>
<keyword evidence="4 7" id="KW-0812">Transmembrane</keyword>
<comment type="caution">
    <text evidence="9">The sequence shown here is derived from an EMBL/GenBank/DDBJ whole genome shotgun (WGS) entry which is preliminary data.</text>
</comment>
<keyword evidence="10" id="KW-1185">Reference proteome</keyword>
<feature type="transmembrane region" description="Helical" evidence="7">
    <location>
        <begin position="164"/>
        <end position="184"/>
    </location>
</feature>
<dbReference type="SUPFAM" id="SSF161098">
    <property type="entry name" value="MetI-like"/>
    <property type="match status" value="1"/>
</dbReference>
<dbReference type="Pfam" id="PF00528">
    <property type="entry name" value="BPD_transp_1"/>
    <property type="match status" value="1"/>
</dbReference>